<keyword evidence="3 5" id="KW-1005">Bacterial flagellum biogenesis</keyword>
<accession>A0A328AB46</accession>
<dbReference type="GO" id="GO:0044781">
    <property type="term" value="P:bacterial-type flagellum organization"/>
    <property type="evidence" value="ECO:0007669"/>
    <property type="project" value="UniProtKB-UniRule"/>
</dbReference>
<name>A0A328AB46_9CAUL</name>
<dbReference type="InterPro" id="IPR005648">
    <property type="entry name" value="FlgD"/>
</dbReference>
<evidence type="ECO:0000256" key="4">
    <source>
        <dbReference type="ARBA" id="ARBA00024746"/>
    </source>
</evidence>
<comment type="function">
    <text evidence="4 5">Required for flagellar hook formation. May act as a scaffolding protein.</text>
</comment>
<dbReference type="InterPro" id="IPR025963">
    <property type="entry name" value="FLgD_Tudor"/>
</dbReference>
<feature type="domain" description="FlgD Tudor-like" evidence="7">
    <location>
        <begin position="89"/>
        <end position="221"/>
    </location>
</feature>
<proteinExistence type="inferred from homology"/>
<keyword evidence="9" id="KW-1185">Reference proteome</keyword>
<evidence type="ECO:0000256" key="1">
    <source>
        <dbReference type="ARBA" id="ARBA00010577"/>
    </source>
</evidence>
<evidence type="ECO:0000313" key="8">
    <source>
        <dbReference type="EMBL" id="RAK51677.1"/>
    </source>
</evidence>
<evidence type="ECO:0000313" key="9">
    <source>
        <dbReference type="Proteomes" id="UP000249254"/>
    </source>
</evidence>
<evidence type="ECO:0000256" key="2">
    <source>
        <dbReference type="ARBA" id="ARBA00016013"/>
    </source>
</evidence>
<dbReference type="AlphaFoldDB" id="A0A328AB46"/>
<reference evidence="9" key="1">
    <citation type="submission" date="2018-05" db="EMBL/GenBank/DDBJ databases">
        <authorList>
            <person name="Li X."/>
        </authorList>
    </citation>
    <scope>NUCLEOTIDE SEQUENCE [LARGE SCALE GENOMIC DNA]</scope>
    <source>
        <strain evidence="9">LX32</strain>
    </source>
</reference>
<dbReference type="Pfam" id="PF13860">
    <property type="entry name" value="FlgD_ig"/>
    <property type="match status" value="1"/>
</dbReference>
<dbReference type="Pfam" id="PF03963">
    <property type="entry name" value="FlgD"/>
    <property type="match status" value="1"/>
</dbReference>
<evidence type="ECO:0000256" key="5">
    <source>
        <dbReference type="RuleBase" id="RU362076"/>
    </source>
</evidence>
<dbReference type="Pfam" id="PF13861">
    <property type="entry name" value="FLgD_tudor"/>
    <property type="match status" value="1"/>
</dbReference>
<organism evidence="8 9">
    <name type="scientific">Phenylobacterium soli</name>
    <dbReference type="NCBI Taxonomy" id="2170551"/>
    <lineage>
        <taxon>Bacteria</taxon>
        <taxon>Pseudomonadati</taxon>
        <taxon>Pseudomonadota</taxon>
        <taxon>Alphaproteobacteria</taxon>
        <taxon>Caulobacterales</taxon>
        <taxon>Caulobacteraceae</taxon>
        <taxon>Phenylobacterium</taxon>
    </lineage>
</organism>
<dbReference type="Gene3D" id="2.30.30.910">
    <property type="match status" value="1"/>
</dbReference>
<dbReference type="InterPro" id="IPR025965">
    <property type="entry name" value="FlgD/Vpr_Ig-like"/>
</dbReference>
<comment type="caution">
    <text evidence="8">The sequence shown here is derived from an EMBL/GenBank/DDBJ whole genome shotgun (WGS) entry which is preliminary data.</text>
</comment>
<comment type="similarity">
    <text evidence="1 5">Belongs to the FlgD family.</text>
</comment>
<dbReference type="Gene3D" id="2.60.40.4070">
    <property type="match status" value="1"/>
</dbReference>
<dbReference type="RefSeq" id="WP_111530239.1">
    <property type="nucleotide sequence ID" value="NZ_JBHRSG010000003.1"/>
</dbReference>
<gene>
    <name evidence="8" type="ORF">DJ017_17745</name>
</gene>
<feature type="domain" description="FlgD/Vpr Ig-like" evidence="6">
    <location>
        <begin position="109"/>
        <end position="180"/>
    </location>
</feature>
<evidence type="ECO:0000259" key="6">
    <source>
        <dbReference type="Pfam" id="PF13860"/>
    </source>
</evidence>
<evidence type="ECO:0000259" key="7">
    <source>
        <dbReference type="Pfam" id="PF13861"/>
    </source>
</evidence>
<sequence length="240" mass="24396">MTVGSTTSTTSSAAVAAQTNTDALSQLSSNFQSFLSLLTTQLKNQDPLSPMDSTQFTQQLTQMAGVQAQLNGNALLQQVAANTGTGISTAVGLIGKEVRALSDNADLKNGKAQWTYNLPSNAAALKVEVVNAQGVVMHAEQVSAADGLKAGDHNFTWNGKDMTGAAAPDGTYTLKVTAADTTGAAIASTTYVQGLVTSVEQSNGSTLISVNGTKVNWSTVKSITQPGASTASSSTASSGS</sequence>
<dbReference type="Proteomes" id="UP000249254">
    <property type="component" value="Unassembled WGS sequence"/>
</dbReference>
<dbReference type="EMBL" id="QFYQ01000002">
    <property type="protein sequence ID" value="RAK51677.1"/>
    <property type="molecule type" value="Genomic_DNA"/>
</dbReference>
<evidence type="ECO:0000256" key="3">
    <source>
        <dbReference type="ARBA" id="ARBA00022795"/>
    </source>
</evidence>
<dbReference type="OrthoDB" id="9785233at2"/>
<protein>
    <recommendedName>
        <fullName evidence="2 5">Basal-body rod modification protein FlgD</fullName>
    </recommendedName>
</protein>